<name>A0A5B7GIE1_PORTR</name>
<dbReference type="EMBL" id="VSRR010017148">
    <property type="protein sequence ID" value="MPC60070.1"/>
    <property type="molecule type" value="Genomic_DNA"/>
</dbReference>
<evidence type="ECO:0000256" key="1">
    <source>
        <dbReference type="SAM" id="MobiDB-lite"/>
    </source>
</evidence>
<evidence type="ECO:0000313" key="3">
    <source>
        <dbReference type="Proteomes" id="UP000324222"/>
    </source>
</evidence>
<reference evidence="2 3" key="1">
    <citation type="submission" date="2019-05" db="EMBL/GenBank/DDBJ databases">
        <title>Another draft genome of Portunus trituberculatus and its Hox gene families provides insights of decapod evolution.</title>
        <authorList>
            <person name="Jeong J.-H."/>
            <person name="Song I."/>
            <person name="Kim S."/>
            <person name="Choi T."/>
            <person name="Kim D."/>
            <person name="Ryu S."/>
            <person name="Kim W."/>
        </authorList>
    </citation>
    <scope>NUCLEOTIDE SEQUENCE [LARGE SCALE GENOMIC DNA]</scope>
    <source>
        <tissue evidence="2">Muscle</tissue>
    </source>
</reference>
<proteinExistence type="predicted"/>
<evidence type="ECO:0000313" key="2">
    <source>
        <dbReference type="EMBL" id="MPC60070.1"/>
    </source>
</evidence>
<protein>
    <submittedName>
        <fullName evidence="2">Uncharacterized protein</fullName>
    </submittedName>
</protein>
<keyword evidence="3" id="KW-1185">Reference proteome</keyword>
<organism evidence="2 3">
    <name type="scientific">Portunus trituberculatus</name>
    <name type="common">Swimming crab</name>
    <name type="synonym">Neptunus trituberculatus</name>
    <dbReference type="NCBI Taxonomy" id="210409"/>
    <lineage>
        <taxon>Eukaryota</taxon>
        <taxon>Metazoa</taxon>
        <taxon>Ecdysozoa</taxon>
        <taxon>Arthropoda</taxon>
        <taxon>Crustacea</taxon>
        <taxon>Multicrustacea</taxon>
        <taxon>Malacostraca</taxon>
        <taxon>Eumalacostraca</taxon>
        <taxon>Eucarida</taxon>
        <taxon>Decapoda</taxon>
        <taxon>Pleocyemata</taxon>
        <taxon>Brachyura</taxon>
        <taxon>Eubrachyura</taxon>
        <taxon>Portunoidea</taxon>
        <taxon>Portunidae</taxon>
        <taxon>Portuninae</taxon>
        <taxon>Portunus</taxon>
    </lineage>
</organism>
<gene>
    <name evidence="2" type="ORF">E2C01_054106</name>
</gene>
<accession>A0A5B7GIE1</accession>
<comment type="caution">
    <text evidence="2">The sequence shown here is derived from an EMBL/GenBank/DDBJ whole genome shotgun (WGS) entry which is preliminary data.</text>
</comment>
<sequence length="209" mass="23904">MIRAAHRPQLLTADARLGEKKGVELLRQEVQGCLSLPWGTVHDTEEETSVVCQYHPEEQCFRYMRNRHLKFLGLEAVPKAGCHPPACSVLPVLPYLVGVPRDLTKHWFYLPGEPRFRHCHNVSPMSQGEIVCEVANIRPKSPHIGRHHTCLARLGRGRYLPLERVIRRRRHALQPAVFLRPPFSNDMDDVLNSNGESVTDLQSLTSERR</sequence>
<feature type="compositionally biased region" description="Polar residues" evidence="1">
    <location>
        <begin position="191"/>
        <end position="209"/>
    </location>
</feature>
<feature type="region of interest" description="Disordered" evidence="1">
    <location>
        <begin position="189"/>
        <end position="209"/>
    </location>
</feature>
<dbReference type="AlphaFoldDB" id="A0A5B7GIE1"/>
<dbReference type="Proteomes" id="UP000324222">
    <property type="component" value="Unassembled WGS sequence"/>
</dbReference>